<feature type="coiled-coil region" evidence="1">
    <location>
        <begin position="123"/>
        <end position="150"/>
    </location>
</feature>
<dbReference type="AlphaFoldDB" id="A0A7S1IHY5"/>
<accession>A0A7S1IHY5</accession>
<evidence type="ECO:0000256" key="1">
    <source>
        <dbReference type="SAM" id="Coils"/>
    </source>
</evidence>
<evidence type="ECO:0000313" key="2">
    <source>
        <dbReference type="EMBL" id="CAD9012334.1"/>
    </source>
</evidence>
<gene>
    <name evidence="2" type="ORF">EGYM00392_LOCUS23435</name>
</gene>
<name>A0A7S1IHY5_9EUGL</name>
<keyword evidence="1" id="KW-0175">Coiled coil</keyword>
<dbReference type="EMBL" id="HBGA01063192">
    <property type="protein sequence ID" value="CAD9012334.1"/>
    <property type="molecule type" value="Transcribed_RNA"/>
</dbReference>
<feature type="coiled-coil region" evidence="1">
    <location>
        <begin position="175"/>
        <end position="273"/>
    </location>
</feature>
<proteinExistence type="predicted"/>
<reference evidence="2" key="1">
    <citation type="submission" date="2021-01" db="EMBL/GenBank/DDBJ databases">
        <authorList>
            <person name="Corre E."/>
            <person name="Pelletier E."/>
            <person name="Niang G."/>
            <person name="Scheremetjew M."/>
            <person name="Finn R."/>
            <person name="Kale V."/>
            <person name="Holt S."/>
            <person name="Cochrane G."/>
            <person name="Meng A."/>
            <person name="Brown T."/>
            <person name="Cohen L."/>
        </authorList>
    </citation>
    <scope>NUCLEOTIDE SEQUENCE</scope>
    <source>
        <strain evidence="2">NIES-381</strain>
    </source>
</reference>
<protein>
    <submittedName>
        <fullName evidence="2">Uncharacterized protein</fullName>
    </submittedName>
</protein>
<organism evidence="2">
    <name type="scientific">Eutreptiella gymnastica</name>
    <dbReference type="NCBI Taxonomy" id="73025"/>
    <lineage>
        <taxon>Eukaryota</taxon>
        <taxon>Discoba</taxon>
        <taxon>Euglenozoa</taxon>
        <taxon>Euglenida</taxon>
        <taxon>Spirocuta</taxon>
        <taxon>Euglenophyceae</taxon>
        <taxon>Eutreptiales</taxon>
        <taxon>Eutreptiaceae</taxon>
        <taxon>Eutreptiella</taxon>
    </lineage>
</organism>
<sequence length="320" mass="37739">MSIHVTPSQVRLNESSYVTPSHVRVNESSYPARLRSSPPIIRTISDHVPERVASVREFSPRRSYYAPDRYVVTERASATRLVLPREKEENIKYDYTPIMEELGREEPIGLYYRDTHELLLHAMDVLRRERTEHNDQIRQMELQLNSYKAVCIEEDLGYKQKEQLIKMVEVRGKDIKSLKSDNEVLMGENEELRRAYAKLKEKYRVLAGEIKSLQDERAELELWLTSENAKLRKDYEAQLARQQLNFQQQLRLLEEENSRLRQELERLKAEHSKCGPEIKSLRIRITELEAEIQRLRIPAPVPTRHIPPADDLALEEVEEW</sequence>